<proteinExistence type="predicted"/>
<dbReference type="InterPro" id="IPR012677">
    <property type="entry name" value="Nucleotide-bd_a/b_plait_sf"/>
</dbReference>
<feature type="compositionally biased region" description="Low complexity" evidence="1">
    <location>
        <begin position="27"/>
        <end position="38"/>
    </location>
</feature>
<feature type="region of interest" description="Disordered" evidence="1">
    <location>
        <begin position="1"/>
        <end position="38"/>
    </location>
</feature>
<dbReference type="Proteomes" id="UP000515125">
    <property type="component" value="Unplaced"/>
</dbReference>
<protein>
    <submittedName>
        <fullName evidence="3">Uncharacterized protein LOC34620466</fullName>
    </submittedName>
</protein>
<keyword evidence="2" id="KW-1185">Reference proteome</keyword>
<dbReference type="AlphaFoldDB" id="A0A6P6S0D2"/>
<sequence length="434" mass="47311">MALPHHREQARPQLKKKSVDGKQNVVAEASAAKPSSPYAPGSLTAMLNSAAAAGVCTSPGAVLAGFKRKGLTPNTGKCKKQLAEHLATEADGLEKLRALFDKAPEKQHTKWQCTEGSCTNSSKNSVAIETLVEEPENRNSTSFGKWFSATADSSSSQNNRRLRVFLLFPCAFLAGSLQSITQRMGACKPSAVAASTVAPSKKRKMRSSKAAGTAEVSSGSESDGTVEEVLAQGGQKEAQETREDKQRRTLFVGNLPVRDAFKPIELYRHLGLQRAQVESMRLRSVPVAVGFQRCRRAAIARKKFSSCDVQNAYLVLKDRGLVEDVIQRKVDLFKGRELRLDGASRSEFSLFDRKRSVFVGGVPREAAETDLKEALAFFGPVQSQTNTTSETCIACKSIVLWLYIHSDVTTQVLFICGCGKVDRFPFACICALHF</sequence>
<dbReference type="RefSeq" id="XP_026192800.1">
    <property type="nucleotide sequence ID" value="XM_026337015.1"/>
</dbReference>
<accession>A0A6P6S0D2</accession>
<name>A0A6P6S0D2_9EIME</name>
<evidence type="ECO:0000313" key="2">
    <source>
        <dbReference type="Proteomes" id="UP000515125"/>
    </source>
</evidence>
<gene>
    <name evidence="3" type="primary">LOC34620466</name>
</gene>
<dbReference type="Gene3D" id="3.30.70.330">
    <property type="match status" value="2"/>
</dbReference>
<reference evidence="3" key="1">
    <citation type="submission" date="2025-08" db="UniProtKB">
        <authorList>
            <consortium name="RefSeq"/>
        </authorList>
    </citation>
    <scope>IDENTIFICATION</scope>
</reference>
<organism evidence="2 3">
    <name type="scientific">Cyclospora cayetanensis</name>
    <dbReference type="NCBI Taxonomy" id="88456"/>
    <lineage>
        <taxon>Eukaryota</taxon>
        <taxon>Sar</taxon>
        <taxon>Alveolata</taxon>
        <taxon>Apicomplexa</taxon>
        <taxon>Conoidasida</taxon>
        <taxon>Coccidia</taxon>
        <taxon>Eucoccidiorida</taxon>
        <taxon>Eimeriorina</taxon>
        <taxon>Eimeriidae</taxon>
        <taxon>Cyclospora</taxon>
    </lineage>
</organism>
<evidence type="ECO:0000313" key="3">
    <source>
        <dbReference type="RefSeq" id="XP_026192800.1"/>
    </source>
</evidence>
<feature type="compositionally biased region" description="Basic and acidic residues" evidence="1">
    <location>
        <begin position="1"/>
        <end position="10"/>
    </location>
</feature>
<evidence type="ECO:0000256" key="1">
    <source>
        <dbReference type="SAM" id="MobiDB-lite"/>
    </source>
</evidence>
<dbReference type="OrthoDB" id="354851at2759"/>
<dbReference type="GeneID" id="34620466"/>
<feature type="region of interest" description="Disordered" evidence="1">
    <location>
        <begin position="194"/>
        <end position="245"/>
    </location>
</feature>